<feature type="transmembrane region" description="Helical" evidence="1">
    <location>
        <begin position="119"/>
        <end position="141"/>
    </location>
</feature>
<evidence type="ECO:0000313" key="2">
    <source>
        <dbReference type="EMBL" id="MFD2117366.1"/>
    </source>
</evidence>
<name>A0ABW4YNV6_9BACL</name>
<dbReference type="InterPro" id="IPR047928">
    <property type="entry name" value="Perm_prefix_1"/>
</dbReference>
<gene>
    <name evidence="2" type="ORF">ACFSJH_16675</name>
</gene>
<evidence type="ECO:0000313" key="3">
    <source>
        <dbReference type="Proteomes" id="UP001597362"/>
    </source>
</evidence>
<feature type="transmembrane region" description="Helical" evidence="1">
    <location>
        <begin position="178"/>
        <end position="205"/>
    </location>
</feature>
<comment type="caution">
    <text evidence="2">The sequence shown here is derived from an EMBL/GenBank/DDBJ whole genome shotgun (WGS) entry which is preliminary data.</text>
</comment>
<dbReference type="EMBL" id="JBHUHO010000039">
    <property type="protein sequence ID" value="MFD2117366.1"/>
    <property type="molecule type" value="Genomic_DNA"/>
</dbReference>
<feature type="transmembrane region" description="Helical" evidence="1">
    <location>
        <begin position="254"/>
        <end position="272"/>
    </location>
</feature>
<accession>A0ABW4YNV6</accession>
<dbReference type="NCBIfam" id="NF038403">
    <property type="entry name" value="perm_prefix_1"/>
    <property type="match status" value="1"/>
</dbReference>
<keyword evidence="1" id="KW-0812">Transmembrane</keyword>
<keyword evidence="3" id="KW-1185">Reference proteome</keyword>
<keyword evidence="1" id="KW-1133">Transmembrane helix</keyword>
<dbReference type="RefSeq" id="WP_377774446.1">
    <property type="nucleotide sequence ID" value="NZ_JBHUHO010000039.1"/>
</dbReference>
<feature type="transmembrane region" description="Helical" evidence="1">
    <location>
        <begin position="225"/>
        <end position="242"/>
    </location>
</feature>
<proteinExistence type="predicted"/>
<feature type="transmembrane region" description="Helical" evidence="1">
    <location>
        <begin position="85"/>
        <end position="107"/>
    </location>
</feature>
<organism evidence="2 3">
    <name type="scientific">Paenibacillus yanchengensis</name>
    <dbReference type="NCBI Taxonomy" id="2035833"/>
    <lineage>
        <taxon>Bacteria</taxon>
        <taxon>Bacillati</taxon>
        <taxon>Bacillota</taxon>
        <taxon>Bacilli</taxon>
        <taxon>Bacillales</taxon>
        <taxon>Paenibacillaceae</taxon>
        <taxon>Paenibacillus</taxon>
    </lineage>
</organism>
<reference evidence="3" key="1">
    <citation type="journal article" date="2019" name="Int. J. Syst. Evol. Microbiol.">
        <title>The Global Catalogue of Microorganisms (GCM) 10K type strain sequencing project: providing services to taxonomists for standard genome sequencing and annotation.</title>
        <authorList>
            <consortium name="The Broad Institute Genomics Platform"/>
            <consortium name="The Broad Institute Genome Sequencing Center for Infectious Disease"/>
            <person name="Wu L."/>
            <person name="Ma J."/>
        </authorList>
    </citation>
    <scope>NUCLEOTIDE SEQUENCE [LARGE SCALE GENOMIC DNA]</scope>
    <source>
        <strain evidence="3">GH52</strain>
    </source>
</reference>
<evidence type="ECO:0000256" key="1">
    <source>
        <dbReference type="SAM" id="Phobius"/>
    </source>
</evidence>
<keyword evidence="1" id="KW-0472">Membrane</keyword>
<dbReference type="Proteomes" id="UP001597362">
    <property type="component" value="Unassembled WGS sequence"/>
</dbReference>
<sequence>MDYTERYIHAVISHLPLSQRADIKAELESLIADMLEERLVAGENREQAIDKILRSLGAPDTFAEQYDAKPRYLIGPNLFDLYKTILKIVIVASVIGMTISFGIQLGLAIDERSFPFGNYIASIFSVALESFAWVTIIFALIQKSNIITSEWNHSNKQWEPSMLPPLVHERLKIKPSSAIIAIIVQVFAFALFTFSPAYIGAFLKVEGQLNWELVPFLNIDVFKTYLPFIWITIFYAIVLEIIKMIRGQWTTGIFVAHAIWSLISLAVGIALFSHPSIWNGQFIAQLAQTPLFEHTEANIIFATTIWDNTRIWVIPTIILITVIDLGSLVYKFVTFRKQKSS</sequence>
<protein>
    <submittedName>
        <fullName evidence="2">Permease prefix domain 1-containing protein</fullName>
    </submittedName>
</protein>
<feature type="transmembrane region" description="Helical" evidence="1">
    <location>
        <begin position="311"/>
        <end position="333"/>
    </location>
</feature>